<sequence length="141" mass="15727">MMLVTLADIAASNQRTTTTSTHTHARLLDDIGIHRQPSFIQIHIFLFYLREEPAGRKTMSSELPPPPPSQNCSNAINDQWNDNGENEIGSVSKGNRNMIMVETSTIKRKAKIARRMIIPMMGISMVGQMIVKSTMVKSDVS</sequence>
<evidence type="ECO:0000313" key="2">
    <source>
        <dbReference type="Proteomes" id="UP001172457"/>
    </source>
</evidence>
<keyword evidence="2" id="KW-1185">Reference proteome</keyword>
<proteinExistence type="predicted"/>
<reference evidence="1" key="1">
    <citation type="submission" date="2023-03" db="EMBL/GenBank/DDBJ databases">
        <title>Chromosome-scale reference genome and RAD-based genetic map of yellow starthistle (Centaurea solstitialis) reveal putative structural variation and QTLs associated with invader traits.</title>
        <authorList>
            <person name="Reatini B."/>
            <person name="Cang F.A."/>
            <person name="Jiang Q."/>
            <person name="Mckibben M.T.W."/>
            <person name="Barker M.S."/>
            <person name="Rieseberg L.H."/>
            <person name="Dlugosch K.M."/>
        </authorList>
    </citation>
    <scope>NUCLEOTIDE SEQUENCE</scope>
    <source>
        <strain evidence="1">CAN-66</strain>
        <tissue evidence="1">Leaf</tissue>
    </source>
</reference>
<dbReference type="Proteomes" id="UP001172457">
    <property type="component" value="Chromosome 3"/>
</dbReference>
<comment type="caution">
    <text evidence="1">The sequence shown here is derived from an EMBL/GenBank/DDBJ whole genome shotgun (WGS) entry which is preliminary data.</text>
</comment>
<gene>
    <name evidence="1" type="ORF">OSB04_012892</name>
</gene>
<protein>
    <submittedName>
        <fullName evidence="1">Uncharacterized protein</fullName>
    </submittedName>
</protein>
<dbReference type="AlphaFoldDB" id="A0AA38TWY4"/>
<evidence type="ECO:0000313" key="1">
    <source>
        <dbReference type="EMBL" id="KAJ9558278.1"/>
    </source>
</evidence>
<organism evidence="1 2">
    <name type="scientific">Centaurea solstitialis</name>
    <name type="common">yellow star-thistle</name>
    <dbReference type="NCBI Taxonomy" id="347529"/>
    <lineage>
        <taxon>Eukaryota</taxon>
        <taxon>Viridiplantae</taxon>
        <taxon>Streptophyta</taxon>
        <taxon>Embryophyta</taxon>
        <taxon>Tracheophyta</taxon>
        <taxon>Spermatophyta</taxon>
        <taxon>Magnoliopsida</taxon>
        <taxon>eudicotyledons</taxon>
        <taxon>Gunneridae</taxon>
        <taxon>Pentapetalae</taxon>
        <taxon>asterids</taxon>
        <taxon>campanulids</taxon>
        <taxon>Asterales</taxon>
        <taxon>Asteraceae</taxon>
        <taxon>Carduoideae</taxon>
        <taxon>Cardueae</taxon>
        <taxon>Centaureinae</taxon>
        <taxon>Centaurea</taxon>
    </lineage>
</organism>
<name>A0AA38TWY4_9ASTR</name>
<dbReference type="EMBL" id="JARYMX010000003">
    <property type="protein sequence ID" value="KAJ9558278.1"/>
    <property type="molecule type" value="Genomic_DNA"/>
</dbReference>
<accession>A0AA38TWY4</accession>